<dbReference type="AlphaFoldDB" id="A0A917V637"/>
<dbReference type="RefSeq" id="WP_188914276.1">
    <property type="nucleotide sequence ID" value="NZ_BMMF01000009.1"/>
</dbReference>
<proteinExistence type="predicted"/>
<reference evidence="2 3" key="1">
    <citation type="journal article" date="2014" name="Int. J. Syst. Evol. Microbiol.">
        <title>Complete genome sequence of Corynebacterium casei LMG S-19264T (=DSM 44701T), isolated from a smear-ripened cheese.</title>
        <authorList>
            <consortium name="US DOE Joint Genome Institute (JGI-PGF)"/>
            <person name="Walter F."/>
            <person name="Albersmeier A."/>
            <person name="Kalinowski J."/>
            <person name="Ruckert C."/>
        </authorList>
    </citation>
    <scope>NUCLEOTIDE SEQUENCE [LARGE SCALE GENOMIC DNA]</scope>
    <source>
        <strain evidence="2 3">CGMCC 1.9161</strain>
    </source>
</reference>
<feature type="region of interest" description="Disordered" evidence="1">
    <location>
        <begin position="245"/>
        <end position="274"/>
    </location>
</feature>
<evidence type="ECO:0000313" key="3">
    <source>
        <dbReference type="Proteomes" id="UP000600449"/>
    </source>
</evidence>
<evidence type="ECO:0000256" key="1">
    <source>
        <dbReference type="SAM" id="MobiDB-lite"/>
    </source>
</evidence>
<dbReference type="Pfam" id="PF23169">
    <property type="entry name" value="HalD"/>
    <property type="match status" value="1"/>
</dbReference>
<dbReference type="SUPFAM" id="SSF51197">
    <property type="entry name" value="Clavaminate synthase-like"/>
    <property type="match status" value="1"/>
</dbReference>
<name>A0A917V637_9HYPH</name>
<sequence>MAECSRLLANEARRRETTIRESGNTPRAYLSVGRDAIARSSTIIPALFANESVRAFLSKLAGERLERVPYKPEEYILNSATASGDTHGWHWDDYAYALIFVIEAPDPFLGGRVEYMPHVEWRKEDTEQYLRGLLTSSETRSAYVKAGQCYLMKANTTLHRVTPLTGDTRRTVVVFTYASPEDMTSDSITHTSMEELYPESSVEPLAASGGLTSRLRSWKSHRHDTPCTSWRCAAAVADRLARRASTCAPTTNSHGRDRSGAWAASPERRCAGTG</sequence>
<dbReference type="EMBL" id="BMMF01000009">
    <property type="protein sequence ID" value="GGK42820.1"/>
    <property type="molecule type" value="Genomic_DNA"/>
</dbReference>
<evidence type="ECO:0000313" key="2">
    <source>
        <dbReference type="EMBL" id="GGK42820.1"/>
    </source>
</evidence>
<evidence type="ECO:0008006" key="4">
    <source>
        <dbReference type="Google" id="ProtNLM"/>
    </source>
</evidence>
<dbReference type="Proteomes" id="UP000600449">
    <property type="component" value="Unassembled WGS sequence"/>
</dbReference>
<dbReference type="InterPro" id="IPR056470">
    <property type="entry name" value="BesD/HalB-like"/>
</dbReference>
<organism evidence="2 3">
    <name type="scientific">Salinarimonas ramus</name>
    <dbReference type="NCBI Taxonomy" id="690164"/>
    <lineage>
        <taxon>Bacteria</taxon>
        <taxon>Pseudomonadati</taxon>
        <taxon>Pseudomonadota</taxon>
        <taxon>Alphaproteobacteria</taxon>
        <taxon>Hyphomicrobiales</taxon>
        <taxon>Salinarimonadaceae</taxon>
        <taxon>Salinarimonas</taxon>
    </lineage>
</organism>
<protein>
    <recommendedName>
        <fullName evidence="4">Fe2OG dioxygenase domain-containing protein</fullName>
    </recommendedName>
</protein>
<gene>
    <name evidence="2" type="ORF">GCM10011322_32360</name>
</gene>
<comment type="caution">
    <text evidence="2">The sequence shown here is derived from an EMBL/GenBank/DDBJ whole genome shotgun (WGS) entry which is preliminary data.</text>
</comment>
<accession>A0A917V637</accession>
<keyword evidence="3" id="KW-1185">Reference proteome</keyword>